<dbReference type="Gene3D" id="3.30.2160.10">
    <property type="entry name" value="Hect, E3 ligase catalytic domain"/>
    <property type="match status" value="1"/>
</dbReference>
<dbReference type="InterPro" id="IPR002004">
    <property type="entry name" value="PABP_HYD_C"/>
</dbReference>
<evidence type="ECO:0000256" key="1">
    <source>
        <dbReference type="ARBA" id="ARBA00022723"/>
    </source>
</evidence>
<dbReference type="GO" id="GO:0034450">
    <property type="term" value="F:ubiquitin-ubiquitin ligase activity"/>
    <property type="evidence" value="ECO:0007669"/>
    <property type="project" value="TreeGrafter"/>
</dbReference>
<dbReference type="PANTHER" id="PTHR46276">
    <property type="entry name" value="E3 UBIQUITIN-PROTEIN LIGASE UBR5"/>
    <property type="match status" value="1"/>
</dbReference>
<evidence type="ECO:0000256" key="3">
    <source>
        <dbReference type="ARBA" id="ARBA00022786"/>
    </source>
</evidence>
<feature type="compositionally biased region" description="Polar residues" evidence="8">
    <location>
        <begin position="1886"/>
        <end position="1903"/>
    </location>
</feature>
<dbReference type="InterPro" id="IPR000569">
    <property type="entry name" value="HECT_dom"/>
</dbReference>
<dbReference type="SMART" id="SM00396">
    <property type="entry name" value="ZnF_UBR1"/>
    <property type="match status" value="1"/>
</dbReference>
<dbReference type="InterPro" id="IPR036053">
    <property type="entry name" value="PABP-dom"/>
</dbReference>
<dbReference type="PROSITE" id="PS51309">
    <property type="entry name" value="PABC"/>
    <property type="match status" value="1"/>
</dbReference>
<feature type="region of interest" description="Disordered" evidence="8">
    <location>
        <begin position="1578"/>
        <end position="1634"/>
    </location>
</feature>
<dbReference type="GO" id="GO:0008270">
    <property type="term" value="F:zinc ion binding"/>
    <property type="evidence" value="ECO:0007669"/>
    <property type="project" value="UniProtKB-KW"/>
</dbReference>
<dbReference type="Gene3D" id="3.90.1750.10">
    <property type="entry name" value="Hect, E3 ligase catalytic domains"/>
    <property type="match status" value="1"/>
</dbReference>
<dbReference type="GO" id="GO:0005737">
    <property type="term" value="C:cytoplasm"/>
    <property type="evidence" value="ECO:0007669"/>
    <property type="project" value="TreeGrafter"/>
</dbReference>
<feature type="region of interest" description="Disordered" evidence="8">
    <location>
        <begin position="1029"/>
        <end position="1063"/>
    </location>
</feature>
<feature type="region of interest" description="Disordered" evidence="8">
    <location>
        <begin position="1325"/>
        <end position="1428"/>
    </location>
</feature>
<evidence type="ECO:0000256" key="6">
    <source>
        <dbReference type="PROSITE-ProRule" id="PRU00508"/>
    </source>
</evidence>
<dbReference type="FunFam" id="3.30.2410.10:FF:000008">
    <property type="entry name" value="Putative E3 ubiquitin-protein ligase UBR5"/>
    <property type="match status" value="1"/>
</dbReference>
<dbReference type="FunFam" id="3.30.2160.10:FF:000006">
    <property type="entry name" value="E3 ubiquitin-protein ligase UBR5 isoform X2"/>
    <property type="match status" value="1"/>
</dbReference>
<feature type="active site" description="Glycyl thioester intermediate" evidence="5">
    <location>
        <position position="2592"/>
    </location>
</feature>
<evidence type="ECO:0000259" key="10">
    <source>
        <dbReference type="PROSITE" id="PS51157"/>
    </source>
</evidence>
<accession>A0AAN9Y8E7</accession>
<dbReference type="Proteomes" id="UP001367676">
    <property type="component" value="Unassembled WGS sequence"/>
</dbReference>
<dbReference type="Gene3D" id="3.30.2410.10">
    <property type="entry name" value="Hect, E3 ligase catalytic domain"/>
    <property type="match status" value="1"/>
</dbReference>
<dbReference type="InterPro" id="IPR009091">
    <property type="entry name" value="RCC1/BLIP-II"/>
</dbReference>
<dbReference type="Gene3D" id="1.10.1900.10">
    <property type="entry name" value="c-terminal domain of poly(a) binding protein"/>
    <property type="match status" value="1"/>
</dbReference>
<dbReference type="SUPFAM" id="SSF50985">
    <property type="entry name" value="RCC1/BLIP-II"/>
    <property type="match status" value="1"/>
</dbReference>
<feature type="region of interest" description="Disordered" evidence="8">
    <location>
        <begin position="663"/>
        <end position="687"/>
    </location>
</feature>
<comment type="caution">
    <text evidence="12">The sequence shown here is derived from an EMBL/GenBank/DDBJ whole genome shotgun (WGS) entry which is preliminary data.</text>
</comment>
<dbReference type="SUPFAM" id="SSF63570">
    <property type="entry name" value="PABC (PABP) domain"/>
    <property type="match status" value="1"/>
</dbReference>
<dbReference type="Pfam" id="PF00632">
    <property type="entry name" value="HECT"/>
    <property type="match status" value="1"/>
</dbReference>
<keyword evidence="2" id="KW-0863">Zinc-finger</keyword>
<feature type="compositionally biased region" description="Acidic residues" evidence="8">
    <location>
        <begin position="1342"/>
        <end position="1357"/>
    </location>
</feature>
<proteinExistence type="predicted"/>
<feature type="compositionally biased region" description="Low complexity" evidence="8">
    <location>
        <begin position="250"/>
        <end position="266"/>
    </location>
</feature>
<feature type="region of interest" description="Disordered" evidence="8">
    <location>
        <begin position="1808"/>
        <end position="1917"/>
    </location>
</feature>
<dbReference type="PANTHER" id="PTHR46276:SF1">
    <property type="entry name" value="E3 UBIQUITIN-PROTEIN LIGASE UBR5"/>
    <property type="match status" value="1"/>
</dbReference>
<feature type="compositionally biased region" description="Polar residues" evidence="8">
    <location>
        <begin position="1608"/>
        <end position="1634"/>
    </location>
</feature>
<keyword evidence="1" id="KW-0479">Metal-binding</keyword>
<dbReference type="PROSITE" id="PS50237">
    <property type="entry name" value="HECT"/>
    <property type="match status" value="1"/>
</dbReference>
<dbReference type="InterPro" id="IPR047503">
    <property type="entry name" value="UBR-box_UBR5"/>
</dbReference>
<evidence type="ECO:0000256" key="2">
    <source>
        <dbReference type="ARBA" id="ARBA00022771"/>
    </source>
</evidence>
<dbReference type="SUPFAM" id="SSF56204">
    <property type="entry name" value="Hect, E3 ligase catalytic domain"/>
    <property type="match status" value="1"/>
</dbReference>
<feature type="compositionally biased region" description="Polar residues" evidence="8">
    <location>
        <begin position="835"/>
        <end position="848"/>
    </location>
</feature>
<feature type="compositionally biased region" description="Basic and acidic residues" evidence="8">
    <location>
        <begin position="1839"/>
        <end position="1854"/>
    </location>
</feature>
<keyword evidence="3 5" id="KW-0833">Ubl conjugation pathway</keyword>
<keyword evidence="7" id="KW-0175">Coiled coil</keyword>
<feature type="region of interest" description="Disordered" evidence="8">
    <location>
        <begin position="1264"/>
        <end position="1289"/>
    </location>
</feature>
<feature type="compositionally biased region" description="Basic and acidic residues" evidence="8">
    <location>
        <begin position="268"/>
        <end position="277"/>
    </location>
</feature>
<feature type="coiled-coil region" evidence="7">
    <location>
        <begin position="1712"/>
        <end position="1739"/>
    </location>
</feature>
<evidence type="ECO:0000256" key="4">
    <source>
        <dbReference type="ARBA" id="ARBA00022833"/>
    </source>
</evidence>
<evidence type="ECO:0008006" key="14">
    <source>
        <dbReference type="Google" id="ProtNLM"/>
    </source>
</evidence>
<evidence type="ECO:0000259" key="9">
    <source>
        <dbReference type="PROSITE" id="PS50237"/>
    </source>
</evidence>
<feature type="domain" description="PABC" evidence="11">
    <location>
        <begin position="2209"/>
        <end position="2286"/>
    </location>
</feature>
<keyword evidence="4" id="KW-0862">Zinc</keyword>
<evidence type="ECO:0000256" key="7">
    <source>
        <dbReference type="SAM" id="Coils"/>
    </source>
</evidence>
<dbReference type="GO" id="GO:0003723">
    <property type="term" value="F:RNA binding"/>
    <property type="evidence" value="ECO:0007669"/>
    <property type="project" value="InterPro"/>
</dbReference>
<feature type="compositionally biased region" description="Low complexity" evidence="8">
    <location>
        <begin position="1358"/>
        <end position="1377"/>
    </location>
</feature>
<dbReference type="GO" id="GO:0090263">
    <property type="term" value="P:positive regulation of canonical Wnt signaling pathway"/>
    <property type="evidence" value="ECO:0007669"/>
    <property type="project" value="TreeGrafter"/>
</dbReference>
<feature type="region of interest" description="Disordered" evidence="8">
    <location>
        <begin position="243"/>
        <end position="315"/>
    </location>
</feature>
<dbReference type="InterPro" id="IPR035983">
    <property type="entry name" value="Hect_E3_ubiquitin_ligase"/>
</dbReference>
<dbReference type="CDD" id="cd19675">
    <property type="entry name" value="UBR-box_UBR5"/>
    <property type="match status" value="1"/>
</dbReference>
<dbReference type="SMART" id="SM00517">
    <property type="entry name" value="PolyA"/>
    <property type="match status" value="1"/>
</dbReference>
<reference evidence="12 13" key="1">
    <citation type="submission" date="2024-03" db="EMBL/GenBank/DDBJ databases">
        <title>Adaptation during the transition from Ophiocordyceps entomopathogen to insect associate is accompanied by gene loss and intensified selection.</title>
        <authorList>
            <person name="Ward C.M."/>
            <person name="Onetto C.A."/>
            <person name="Borneman A.R."/>
        </authorList>
    </citation>
    <scope>NUCLEOTIDE SEQUENCE [LARGE SCALE GENOMIC DNA]</scope>
    <source>
        <strain evidence="12">AWRI1</strain>
        <tissue evidence="12">Single Adult Female</tissue>
    </source>
</reference>
<dbReference type="Pfam" id="PF00658">
    <property type="entry name" value="MLLE"/>
    <property type="match status" value="1"/>
</dbReference>
<evidence type="ECO:0000313" key="13">
    <source>
        <dbReference type="Proteomes" id="UP001367676"/>
    </source>
</evidence>
<dbReference type="PROSITE" id="PS51157">
    <property type="entry name" value="ZF_UBR"/>
    <property type="match status" value="1"/>
</dbReference>
<feature type="domain" description="HECT" evidence="9">
    <location>
        <begin position="2338"/>
        <end position="2623"/>
    </location>
</feature>
<evidence type="ECO:0000259" key="11">
    <source>
        <dbReference type="PROSITE" id="PS51309"/>
    </source>
</evidence>
<dbReference type="SMART" id="SM00119">
    <property type="entry name" value="HECTc"/>
    <property type="match status" value="1"/>
</dbReference>
<dbReference type="GO" id="GO:0000209">
    <property type="term" value="P:protein polyubiquitination"/>
    <property type="evidence" value="ECO:0007669"/>
    <property type="project" value="TreeGrafter"/>
</dbReference>
<evidence type="ECO:0000256" key="8">
    <source>
        <dbReference type="SAM" id="MobiDB-lite"/>
    </source>
</evidence>
<sequence length="2623" mass="289362">SKKKEILSQQTPLWMSDDVEFWPDSHVKFVHIAQMYSELVALSSTGQLYQWKWNEVEPYKNPIDTNVHHPKTIPLGLSTEKVVLLSASGVRCSLLTESGKVATFLDETLYHASTSSKLEHPAQLFSEFTIDHIVSLYTCPLYTVARLESGALYWWGVLPFAQRKKVWEKYRTKSRKQRPPSCSTEIVTGCQVCMKNSPMYQPGAIGFNISGMTPKIGILQNSAWNLTDICRFKILTVPISNSQSAENYRSSGPTTASTTPPGSSPTVKNKENTDRLDMPPPPSPASSTCSDTGSTSHKRSKRVTVKGDEPEKKDEEDWPLKDVIFVEDVKNFPVGRVLKVDGAFAAVRFPNKDSAKERESSSNCTNGDDIINLLQDCRLMRKDDLQVMKANATSRVPDCFQKLPRRINIPENGSQILSLAIDGQGIHAIVRMGSRLSYVVFNVTSGRCEQDSQFPIDINAFLGSSSQNILLSSTGDCSDGIVILRDGNRTIYPLAKDSCDSIREPQWLDLGPIRCLGLGTHTLTSVHLNHLKNTVAIIIFDVEHQLLMNRVLRGHLESIKLLLTQLQAELSNDLIMTILRERCDGNRNLLHACVSMCAPVSNKDHEAAVREMEFDQPAPPHIETASTEEPLVHNFGWPNEAFDSASGDEDSIGLIPMPGTASSAKSMPNLSATSTTIPSANANTGGPYITDPTERRNNALLILKLLCESPVLQPHIKELLIGKDAEGQTPFMLAVNCRAYQAALILFDTIKRIANRECTTVPLSSTSVPAHTTVPFFDHLEPPSASSSSSYSDSANQNTEEKLKNVMSAWFSKDSISSNSSPIQSSATAPVITPVHQSSGSQMSSTGKRPNESDWLHVYPSQSATNLVDAAQTSTSRKCCSPPECIKKRWDALYSMIFPEGSNPDNSPLYVICCNDTCSFTWTGAEHINQDIFECRTCGLTGSLCCCTECAKVCHRGHDCKLKRTSPTAYCDCWEKSKCKALIQGNQPARYELLGCLVKETNLVTKFNSRNESILLFLVQTVGRQSVEQRQYRATRPRSATRKTPSAEIGVTSEPDMPDHDLEPPRFARRALERLLNDWSAVKAMILSGVKFEEEKLIPPNPNALYEDQAYLRSQTGTALLDKFTHCLLVKCSSEMLDTLLTTLIREIQDTTTPGRSEEATMVARRFVRSVTRIFVIFSIMTPQTGKRRGVMTIASVTKAKRVFQALIKLGIEELCEAADSLIAPVRLGVARPTANFSLSSSTLDVVSGCEDLFCVEPMSSTTSRQRESLIAPEERSGREGGAMSPELGEVDLVALTNDVEGSDTEEQDAPGSVAIDVRNSGESDALIDARTSQSVRSAAEAESDAEDLIVESESDSDQSNQDGGQRSVQTGATAGSDSDDESGESTQQEDEESETAETDDLEAEEVILNDEQLERRPTNSWGYSGHRTNLAPQSMQWAIRSRDNISRSSSGFRFTSGGNSLVFIDPSSLRRTGNSGSGTGTTTAVAATVEPPVTMSTTAACLARAFAIVIRQIADLFRTLQDYNTMAPPLATVLNITQQDVNNLQVYLESHLSRTWKWLIKVMDSTEAQLRFGAALTHSSDPQHPNHPFHTPATSSTNQTSSNNTQFIVTSSRFSSRPQNHAQQSTSTSSVTRNPISINNITASEPRREFLSYCLSLMRSHSCEHSDSLPVLDISALKHIAYVLDALIYYMRSDTINVPLQPTTVSAFNDIDNESWVADQDENENDETEEEMSQTAMDNDSVMETDAVFCSSAIASASGSGKGRKNIFFQRSDSTLCLGCSPPDPFETPMIQALPLADQPHLLQPNSRKEDLFGFPKHNVAGGESSLPSLPTRLGLSTRREQNNEELHGKKDASTQMETEPKPCSSSKSEDTPRDMTVGRMKMQFESSTSESNQEMETQDSVSGIDGNAQEGQHTRRAPIIVSAGTLSSEMTSPSKNVSGIAKSVIVRASYSSNPSNSTTQTTAVGKVPSTLSKSNVDDALMALNDDVSANVTIETTKSPIQRPLSIIGQEISHELLLGRWRLSLDLFGRVFMEDVGLEPGSVVSELGGFPVKEAKFRREMEKLRNQQNRDLSFTKLERDRTQLILQTIKELNTQYNTYCKRASSQPPLAVNRVKVTFKDEPGEGSGVARSFYTAIAEALLVNERLPNLESVQVGGYRYTPYGCFRKMQARERSDVTRLRQTARMSTSGRPRDHRRLLSVDARPFVTAATADGSANPNEHLNHHQQQLGERLYPKVQNIKPDLASKVTGMLLELSAAQLLMLLASDEALRQRVDEAASLLNSSTEMDTSEETGVDRCTNAVNKPNAHGKECEENMIDDTSDDCTPLFYCPGKAGFYSPRQGKATFERLNAFRNVGRIIGLCLLQNELCPIFLNRHVLKVILGRPVRFHDLAFFDPVMYESLRQLICDAESKDGPALFSALDLNFSIDLCQEEGGCSVELISNGRDVDVTAVNVYDYVRKYSECRMVKAQRKALEFIRMGVFDVLPETAMDGLTPEDLRLLLNGVGDINVNLLISYTSFSDESGPGNGDKVTKIKRWLWSIVEKMTQMERMDLVYFWTGSPALPASEDGFQPMPSVTIRPPDDSHLPTANTCISRLYIPIYSSRNILKQKLLLAIKTKSFGFV</sequence>
<feature type="compositionally biased region" description="Polar residues" evidence="8">
    <location>
        <begin position="1419"/>
        <end position="1428"/>
    </location>
</feature>
<dbReference type="GO" id="GO:0005634">
    <property type="term" value="C:nucleus"/>
    <property type="evidence" value="ECO:0007669"/>
    <property type="project" value="TreeGrafter"/>
</dbReference>
<feature type="region of interest" description="Disordered" evidence="8">
    <location>
        <begin position="821"/>
        <end position="851"/>
    </location>
</feature>
<evidence type="ECO:0000256" key="5">
    <source>
        <dbReference type="PROSITE-ProRule" id="PRU00104"/>
    </source>
</evidence>
<feature type="domain" description="UBR-type" evidence="10">
    <location>
        <begin position="916"/>
        <end position="984"/>
    </location>
</feature>
<name>A0AAN9Y8E7_9HEMI</name>
<feature type="compositionally biased region" description="Acidic residues" evidence="8">
    <location>
        <begin position="1378"/>
        <end position="1409"/>
    </location>
</feature>
<dbReference type="EMBL" id="JBBCAQ010000007">
    <property type="protein sequence ID" value="KAK7602931.1"/>
    <property type="molecule type" value="Genomic_DNA"/>
</dbReference>
<feature type="compositionally biased region" description="Basic and acidic residues" evidence="8">
    <location>
        <begin position="1265"/>
        <end position="1279"/>
    </location>
</feature>
<dbReference type="Gene3D" id="2.130.10.30">
    <property type="entry name" value="Regulator of chromosome condensation 1/beta-lactamase-inhibitor protein II"/>
    <property type="match status" value="1"/>
</dbReference>
<feature type="compositionally biased region" description="Polar residues" evidence="8">
    <location>
        <begin position="663"/>
        <end position="684"/>
    </location>
</feature>
<feature type="compositionally biased region" description="Basic and acidic residues" evidence="8">
    <location>
        <begin position="305"/>
        <end position="315"/>
    </location>
</feature>
<keyword evidence="13" id="KW-1185">Reference proteome</keyword>
<feature type="zinc finger region" description="UBR-type" evidence="6">
    <location>
        <begin position="916"/>
        <end position="984"/>
    </location>
</feature>
<feature type="compositionally biased region" description="Low complexity" evidence="8">
    <location>
        <begin position="1595"/>
        <end position="1607"/>
    </location>
</feature>
<organism evidence="12 13">
    <name type="scientific">Parthenolecanium corni</name>
    <dbReference type="NCBI Taxonomy" id="536013"/>
    <lineage>
        <taxon>Eukaryota</taxon>
        <taxon>Metazoa</taxon>
        <taxon>Ecdysozoa</taxon>
        <taxon>Arthropoda</taxon>
        <taxon>Hexapoda</taxon>
        <taxon>Insecta</taxon>
        <taxon>Pterygota</taxon>
        <taxon>Neoptera</taxon>
        <taxon>Paraneoptera</taxon>
        <taxon>Hemiptera</taxon>
        <taxon>Sternorrhyncha</taxon>
        <taxon>Coccoidea</taxon>
        <taxon>Coccidae</taxon>
        <taxon>Parthenolecanium</taxon>
    </lineage>
</organism>
<evidence type="ECO:0000313" key="12">
    <source>
        <dbReference type="EMBL" id="KAK7602931.1"/>
    </source>
</evidence>
<protein>
    <recommendedName>
        <fullName evidence="14">E3 ubiquitin-protein ligase UBR5</fullName>
    </recommendedName>
</protein>
<dbReference type="InterPro" id="IPR003126">
    <property type="entry name" value="Znf_UBR"/>
</dbReference>
<feature type="non-terminal residue" evidence="12">
    <location>
        <position position="1"/>
    </location>
</feature>
<gene>
    <name evidence="12" type="ORF">V9T40_006905</name>
</gene>